<feature type="coiled-coil region" evidence="1">
    <location>
        <begin position="60"/>
        <end position="94"/>
    </location>
</feature>
<evidence type="ECO:0000313" key="2">
    <source>
        <dbReference type="EMBL" id="KXJ97383.1"/>
    </source>
</evidence>
<feature type="non-terminal residue" evidence="2">
    <location>
        <position position="315"/>
    </location>
</feature>
<keyword evidence="1" id="KW-0175">Coiled coil</keyword>
<sequence length="315" mass="34517">MWSRAGQRQSSCLCRICLHSTKSVARRSTTAATRRRKVTATDLFTACYTTILGTAAIIDAQNKEFRKQDLDDKLEKARTAVNNLTAENATALAQISGAEGRDTSSDFLSRISNLSLSRQCAAIYGDQWKVIDPKLTGSNRIDWAAIEKAITAENDDPRIRLLEPTSAEHLGRVTSTVITLVEELVAKVDSPGAGEQPQAIVQSNASFGTREQQVWRELANARGNTQLPSYDFPHIDPELSADIRSNLRESLIAAIDRASSPRDMVARICYNLLVSTAPPSIMIYNTLIAGFNRVERPDLAQTVVDTVLKNTAGPD</sequence>
<dbReference type="EMBL" id="KQ964245">
    <property type="protein sequence ID" value="KXJ97383.1"/>
    <property type="molecule type" value="Genomic_DNA"/>
</dbReference>
<dbReference type="OrthoDB" id="4766795at2759"/>
<dbReference type="InParanoid" id="A0A136JJQ9"/>
<name>A0A136JJQ9_9PEZI</name>
<keyword evidence="3" id="KW-1185">Reference proteome</keyword>
<dbReference type="Proteomes" id="UP000070501">
    <property type="component" value="Unassembled WGS sequence"/>
</dbReference>
<protein>
    <submittedName>
        <fullName evidence="2">Uncharacterized protein</fullName>
    </submittedName>
</protein>
<evidence type="ECO:0000256" key="1">
    <source>
        <dbReference type="SAM" id="Coils"/>
    </source>
</evidence>
<organism evidence="2 3">
    <name type="scientific">Microdochium bolleyi</name>
    <dbReference type="NCBI Taxonomy" id="196109"/>
    <lineage>
        <taxon>Eukaryota</taxon>
        <taxon>Fungi</taxon>
        <taxon>Dikarya</taxon>
        <taxon>Ascomycota</taxon>
        <taxon>Pezizomycotina</taxon>
        <taxon>Sordariomycetes</taxon>
        <taxon>Xylariomycetidae</taxon>
        <taxon>Xylariales</taxon>
        <taxon>Microdochiaceae</taxon>
        <taxon>Microdochium</taxon>
    </lineage>
</organism>
<dbReference type="AlphaFoldDB" id="A0A136JJQ9"/>
<gene>
    <name evidence="2" type="ORF">Micbo1qcDRAFT_156237</name>
</gene>
<accession>A0A136JJQ9</accession>
<evidence type="ECO:0000313" key="3">
    <source>
        <dbReference type="Proteomes" id="UP000070501"/>
    </source>
</evidence>
<reference evidence="3" key="1">
    <citation type="submission" date="2016-02" db="EMBL/GenBank/DDBJ databases">
        <title>Draft genome sequence of Microdochium bolleyi, a fungal endophyte of beachgrass.</title>
        <authorList>
            <consortium name="DOE Joint Genome Institute"/>
            <person name="David A.S."/>
            <person name="May G."/>
            <person name="Haridas S."/>
            <person name="Lim J."/>
            <person name="Wang M."/>
            <person name="Labutti K."/>
            <person name="Lipzen A."/>
            <person name="Barry K."/>
            <person name="Grigoriev I.V."/>
        </authorList>
    </citation>
    <scope>NUCLEOTIDE SEQUENCE [LARGE SCALE GENOMIC DNA]</scope>
    <source>
        <strain evidence="3">J235TASD1</strain>
    </source>
</reference>
<proteinExistence type="predicted"/>